<dbReference type="InterPro" id="IPR007560">
    <property type="entry name" value="Restrct_endonuc_IV_Mrr"/>
</dbReference>
<evidence type="ECO:0000313" key="4">
    <source>
        <dbReference type="Proteomes" id="UP001304515"/>
    </source>
</evidence>
<organism evidence="3 4">
    <name type="scientific">Flavobacterium capsici</name>
    <dbReference type="NCBI Taxonomy" id="3075618"/>
    <lineage>
        <taxon>Bacteria</taxon>
        <taxon>Pseudomonadati</taxon>
        <taxon>Bacteroidota</taxon>
        <taxon>Flavobacteriia</taxon>
        <taxon>Flavobacteriales</taxon>
        <taxon>Flavobacteriaceae</taxon>
        <taxon>Flavobacterium</taxon>
    </lineage>
</organism>
<accession>A0AA96F0F3</accession>
<accession>A0AA96J438</accession>
<dbReference type="RefSeq" id="WP_313325219.1">
    <property type="nucleotide sequence ID" value="NZ_CP134878.1"/>
</dbReference>
<evidence type="ECO:0000313" key="3">
    <source>
        <dbReference type="EMBL" id="WNM21487.1"/>
    </source>
</evidence>
<dbReference type="Gene3D" id="3.40.1350.10">
    <property type="match status" value="1"/>
</dbReference>
<keyword evidence="4" id="KW-1185">Reference proteome</keyword>
<dbReference type="EMBL" id="CP134890">
    <property type="protein sequence ID" value="WNM21487.1"/>
    <property type="molecule type" value="Genomic_DNA"/>
</dbReference>
<dbReference type="EC" id="3.1.21.-" evidence="3"/>
<protein>
    <submittedName>
        <fullName evidence="3">Restriction endonuclease</fullName>
        <ecNumber evidence="3">3.1.21.-</ecNumber>
    </submittedName>
</protein>
<dbReference type="GO" id="GO:0003677">
    <property type="term" value="F:DNA binding"/>
    <property type="evidence" value="ECO:0007669"/>
    <property type="project" value="InterPro"/>
</dbReference>
<dbReference type="EMBL" id="CP134878">
    <property type="protein sequence ID" value="WNM20098.1"/>
    <property type="molecule type" value="Genomic_DNA"/>
</dbReference>
<gene>
    <name evidence="3" type="ORF">RN605_12485</name>
    <name evidence="2" type="ORF">RN608_05315</name>
</gene>
<sequence length="307" mass="36643">MNNEWLEFEKLTARVYTIINNGNGIVKHNDKIKGINSKRDRQIDVSIKYLLPGNHSILIIVSCKNYKKKPNIRLIDEFVGLLQDVNANKGILICKSGFGNSILEYAKTKQIDLCTIEDLENRNLLDDIRIPISFYKFDYNFSVNFSLENIKDKNNFPKISFKSKSFTFDKKIFFSLNDYILEFWKLKKLDSISEPFKEIENITRIFYQDNHDFYLLFNFNLMYEKKVDIKYLLFEPTEYYKIKHYTEKNESSVYGFNNELFDFEKPFWLKEKPVDFESNLFYGNFLFLSINDTLDAEILNEFDITYK</sequence>
<feature type="domain" description="Restriction endonuclease type IV Mrr" evidence="1">
    <location>
        <begin position="4"/>
        <end position="120"/>
    </location>
</feature>
<dbReference type="GO" id="GO:0016787">
    <property type="term" value="F:hydrolase activity"/>
    <property type="evidence" value="ECO:0007669"/>
    <property type="project" value="UniProtKB-KW"/>
</dbReference>
<keyword evidence="3" id="KW-0540">Nuclease</keyword>
<dbReference type="GO" id="GO:0009307">
    <property type="term" value="P:DNA restriction-modification system"/>
    <property type="evidence" value="ECO:0007669"/>
    <property type="project" value="InterPro"/>
</dbReference>
<dbReference type="InterPro" id="IPR011856">
    <property type="entry name" value="tRNA_endonuc-like_dom_sf"/>
</dbReference>
<proteinExistence type="predicted"/>
<evidence type="ECO:0000313" key="2">
    <source>
        <dbReference type="EMBL" id="WNM20098.1"/>
    </source>
</evidence>
<dbReference type="AlphaFoldDB" id="A0AA96F0F3"/>
<keyword evidence="3" id="KW-0255">Endonuclease</keyword>
<dbReference type="KEGG" id="fcj:RN605_12485"/>
<dbReference type="Pfam" id="PF04471">
    <property type="entry name" value="Mrr_cat"/>
    <property type="match status" value="1"/>
</dbReference>
<keyword evidence="3" id="KW-0378">Hydrolase</keyword>
<name>A0AA96F0F3_9FLAO</name>
<dbReference type="GO" id="GO:0004519">
    <property type="term" value="F:endonuclease activity"/>
    <property type="evidence" value="ECO:0007669"/>
    <property type="project" value="UniProtKB-KW"/>
</dbReference>
<dbReference type="SUPFAM" id="SSF52980">
    <property type="entry name" value="Restriction endonuclease-like"/>
    <property type="match status" value="1"/>
</dbReference>
<reference evidence="3 4" key="1">
    <citation type="submission" date="2023-09" db="EMBL/GenBank/DDBJ databases">
        <title>Flavobacterium sp. a novel bacteria isolate from Pepper rhizosphere.</title>
        <authorList>
            <person name="Peng Y."/>
            <person name="Lee J."/>
        </authorList>
    </citation>
    <scope>NUCLEOTIDE SEQUENCE [LARGE SCALE GENOMIC DNA]</scope>
    <source>
        <strain evidence="2">PMR2A8</strain>
        <strain evidence="3 4">PMTSA4</strain>
    </source>
</reference>
<evidence type="ECO:0000259" key="1">
    <source>
        <dbReference type="Pfam" id="PF04471"/>
    </source>
</evidence>
<dbReference type="Proteomes" id="UP001304515">
    <property type="component" value="Chromosome"/>
</dbReference>
<dbReference type="InterPro" id="IPR011335">
    <property type="entry name" value="Restrct_endonuc-II-like"/>
</dbReference>